<dbReference type="PANTHER" id="PTHR33696:SF3">
    <property type="entry name" value="FLZ-TYPE DOMAIN-CONTAINING PROTEIN"/>
    <property type="match status" value="1"/>
</dbReference>
<proteinExistence type="predicted"/>
<sequence length="196" mass="21952">MSHRKACSQWSIPFSWEDSPGVSKTKIHRRCHDDDEGSPPPPPSGRRSMEARESDHGTLLPPPPPSSCTKLQRHLRGSSSGKTSSFGRCQLEDPFLAAYKECTKDRFRWWKKTAKNYGSNGNGKKLMSSDQSKKVVDGRFFSSNTGNCNYGSDCKGRKSSKFVFSCNSSCDVVESSLVARLANLPHLPDDHRVRRR</sequence>
<feature type="region of interest" description="Disordered" evidence="1">
    <location>
        <begin position="13"/>
        <end position="85"/>
    </location>
</feature>
<dbReference type="PANTHER" id="PTHR33696">
    <property type="entry name" value="T22J18.15-RELATED"/>
    <property type="match status" value="1"/>
</dbReference>
<dbReference type="AlphaFoldDB" id="A0AAV2E4X5"/>
<dbReference type="EMBL" id="OZ034817">
    <property type="protein sequence ID" value="CAL1380910.1"/>
    <property type="molecule type" value="Genomic_DNA"/>
</dbReference>
<accession>A0AAV2E4X5</accession>
<feature type="compositionally biased region" description="Basic and acidic residues" evidence="1">
    <location>
        <begin position="47"/>
        <end position="56"/>
    </location>
</feature>
<organism evidence="2 3">
    <name type="scientific">Linum trigynum</name>
    <dbReference type="NCBI Taxonomy" id="586398"/>
    <lineage>
        <taxon>Eukaryota</taxon>
        <taxon>Viridiplantae</taxon>
        <taxon>Streptophyta</taxon>
        <taxon>Embryophyta</taxon>
        <taxon>Tracheophyta</taxon>
        <taxon>Spermatophyta</taxon>
        <taxon>Magnoliopsida</taxon>
        <taxon>eudicotyledons</taxon>
        <taxon>Gunneridae</taxon>
        <taxon>Pentapetalae</taxon>
        <taxon>rosids</taxon>
        <taxon>fabids</taxon>
        <taxon>Malpighiales</taxon>
        <taxon>Linaceae</taxon>
        <taxon>Linum</taxon>
    </lineage>
</organism>
<reference evidence="2 3" key="1">
    <citation type="submission" date="2024-04" db="EMBL/GenBank/DDBJ databases">
        <authorList>
            <person name="Fracassetti M."/>
        </authorList>
    </citation>
    <scope>NUCLEOTIDE SEQUENCE [LARGE SCALE GENOMIC DNA]</scope>
</reference>
<evidence type="ECO:0000256" key="1">
    <source>
        <dbReference type="SAM" id="MobiDB-lite"/>
    </source>
</evidence>
<evidence type="ECO:0000313" key="2">
    <source>
        <dbReference type="EMBL" id="CAL1380910.1"/>
    </source>
</evidence>
<gene>
    <name evidence="2" type="ORF">LTRI10_LOCUS22326</name>
</gene>
<keyword evidence="3" id="KW-1185">Reference proteome</keyword>
<protein>
    <submittedName>
        <fullName evidence="2">Uncharacterized protein</fullName>
    </submittedName>
</protein>
<evidence type="ECO:0000313" key="3">
    <source>
        <dbReference type="Proteomes" id="UP001497516"/>
    </source>
</evidence>
<name>A0AAV2E4X5_9ROSI</name>
<dbReference type="Proteomes" id="UP001497516">
    <property type="component" value="Chromosome 4"/>
</dbReference>